<keyword evidence="2" id="KW-1185">Reference proteome</keyword>
<dbReference type="InterPro" id="IPR036034">
    <property type="entry name" value="PDZ_sf"/>
</dbReference>
<evidence type="ECO:0008006" key="3">
    <source>
        <dbReference type="Google" id="ProtNLM"/>
    </source>
</evidence>
<accession>A0ABX8DCI3</accession>
<evidence type="ECO:0000313" key="1">
    <source>
        <dbReference type="EMBL" id="QVK22288.1"/>
    </source>
</evidence>
<dbReference type="InterPro" id="IPR027268">
    <property type="entry name" value="Peptidase_M4/M1_CTD_sf"/>
</dbReference>
<protein>
    <recommendedName>
        <fullName evidence="3">Peptidase M61 catalytic domain-containing protein</fullName>
    </recommendedName>
</protein>
<name>A0ABX8DCI3_9GAMM</name>
<gene>
    <name evidence="1" type="ORF">KHX94_12790</name>
</gene>
<sequence length="298" mass="32876">MISKSGTELPDALMVAANNDISLKEMTQILSHEMVHVYLHGLEGASWFQEGLAVMYENRAPYALGLTDSATYLQAVNNTLLTYYSNVRKDMDMQAATAAFWTDARARLQPYFRGALYFIVTDSRIRQASAGKHNLDQLLVDFLAQERAGKAVTAADWVALVRRYIGDAADSDYAAMQNGGFLVPEPEAFGRCFTREQVTMPLFELGFDISSLMQTPRVIHGLDPNSPAAKAGIREGDKVLKSVGLDEQQSKPSSPLTLLVERNGVPTSIAFVPTGKLTKGYQWRLKTDVSGKEAQCRE</sequence>
<organism evidence="1 2">
    <name type="scientific">Shewanella dokdonensis</name>
    <dbReference type="NCBI Taxonomy" id="712036"/>
    <lineage>
        <taxon>Bacteria</taxon>
        <taxon>Pseudomonadati</taxon>
        <taxon>Pseudomonadota</taxon>
        <taxon>Gammaproteobacteria</taxon>
        <taxon>Alteromonadales</taxon>
        <taxon>Shewanellaceae</taxon>
        <taxon>Shewanella</taxon>
    </lineage>
</organism>
<dbReference type="Proteomes" id="UP000676428">
    <property type="component" value="Chromosome"/>
</dbReference>
<dbReference type="Gene3D" id="1.10.390.10">
    <property type="entry name" value="Neutral Protease Domain 2"/>
    <property type="match status" value="1"/>
</dbReference>
<dbReference type="RefSeq" id="WP_213680944.1">
    <property type="nucleotide sequence ID" value="NZ_CP074572.1"/>
</dbReference>
<dbReference type="EMBL" id="CP074572">
    <property type="protein sequence ID" value="QVK22288.1"/>
    <property type="molecule type" value="Genomic_DNA"/>
</dbReference>
<dbReference type="SUPFAM" id="SSF50156">
    <property type="entry name" value="PDZ domain-like"/>
    <property type="match status" value="1"/>
</dbReference>
<reference evidence="1 2" key="1">
    <citation type="journal article" date="2012" name="Int. J. Syst. Evol. Microbiol.">
        <title>Shewanella dokdonensis sp. nov., isolated from seawater.</title>
        <authorList>
            <person name="Sung H.R."/>
            <person name="Yoon J.H."/>
            <person name="Ghim S.Y."/>
        </authorList>
    </citation>
    <scope>NUCLEOTIDE SEQUENCE [LARGE SCALE GENOMIC DNA]</scope>
    <source>
        <strain evidence="1 2">DSM 23626</strain>
    </source>
</reference>
<dbReference type="Gene3D" id="2.30.42.10">
    <property type="match status" value="1"/>
</dbReference>
<evidence type="ECO:0000313" key="2">
    <source>
        <dbReference type="Proteomes" id="UP000676428"/>
    </source>
</evidence>
<proteinExistence type="predicted"/>